<dbReference type="Gene3D" id="3.15.20.10">
    <property type="entry name" value="Bactericidal permeability-increasing protein, domain 2"/>
    <property type="match status" value="1"/>
</dbReference>
<feature type="compositionally biased region" description="Acidic residues" evidence="3">
    <location>
        <begin position="287"/>
        <end position="300"/>
    </location>
</feature>
<dbReference type="InterPro" id="IPR017942">
    <property type="entry name" value="Lipid-bd_serum_glycop_N"/>
</dbReference>
<comment type="similarity">
    <text evidence="1">Belongs to the BPI/LBP/Plunc superfamily. BPI/LBP family.</text>
</comment>
<dbReference type="SMART" id="SM00328">
    <property type="entry name" value="BPI1"/>
    <property type="match status" value="1"/>
</dbReference>
<dbReference type="Pfam" id="PF01273">
    <property type="entry name" value="LBP_BPI_CETP"/>
    <property type="match status" value="1"/>
</dbReference>
<evidence type="ECO:0000256" key="2">
    <source>
        <dbReference type="ARBA" id="ARBA00023157"/>
    </source>
</evidence>
<accession>A0ABD6EHU6</accession>
<dbReference type="Pfam" id="PF02886">
    <property type="entry name" value="LBP_BPI_CETP_C"/>
    <property type="match status" value="1"/>
</dbReference>
<dbReference type="InterPro" id="IPR017943">
    <property type="entry name" value="Bactericidal_perm-incr_a/b_dom"/>
</dbReference>
<dbReference type="PANTHER" id="PTHR10504:SF136">
    <property type="entry name" value="NOSE RESISTANT TO FLUOXETINE PROTEIN 5"/>
    <property type="match status" value="1"/>
</dbReference>
<evidence type="ECO:0000313" key="8">
    <source>
        <dbReference type="Proteomes" id="UP001608902"/>
    </source>
</evidence>
<evidence type="ECO:0000259" key="5">
    <source>
        <dbReference type="SMART" id="SM00328"/>
    </source>
</evidence>
<evidence type="ECO:0000259" key="6">
    <source>
        <dbReference type="SMART" id="SM00329"/>
    </source>
</evidence>
<dbReference type="InterPro" id="IPR032942">
    <property type="entry name" value="BPI/LBP/Plunc"/>
</dbReference>
<dbReference type="InterPro" id="IPR001124">
    <property type="entry name" value="Lipid-bd_serum_glycop_C"/>
</dbReference>
<keyword evidence="4" id="KW-0732">Signal</keyword>
<evidence type="ECO:0000256" key="3">
    <source>
        <dbReference type="SAM" id="MobiDB-lite"/>
    </source>
</evidence>
<dbReference type="SMART" id="SM00329">
    <property type="entry name" value="BPI2"/>
    <property type="match status" value="1"/>
</dbReference>
<dbReference type="AlphaFoldDB" id="A0ABD6EHU6"/>
<proteinExistence type="inferred from homology"/>
<gene>
    <name evidence="7" type="ORF">AB6A40_002594</name>
</gene>
<evidence type="ECO:0000256" key="1">
    <source>
        <dbReference type="ARBA" id="ARBA00007292"/>
    </source>
</evidence>
<dbReference type="EMBL" id="JBGFUD010001177">
    <property type="protein sequence ID" value="MFH4975885.1"/>
    <property type="molecule type" value="Genomic_DNA"/>
</dbReference>
<dbReference type="PANTHER" id="PTHR10504">
    <property type="entry name" value="BACTERICIDAL PERMEABILITY-INCREASING BPI PROTEIN-RELATED"/>
    <property type="match status" value="1"/>
</dbReference>
<feature type="chain" id="PRO_5044874706" evidence="4">
    <location>
        <begin position="23"/>
        <end position="640"/>
    </location>
</feature>
<evidence type="ECO:0000313" key="7">
    <source>
        <dbReference type="EMBL" id="MFH4975885.1"/>
    </source>
</evidence>
<reference evidence="7 8" key="1">
    <citation type="submission" date="2024-08" db="EMBL/GenBank/DDBJ databases">
        <title>Gnathostoma spinigerum genome.</title>
        <authorList>
            <person name="Gonzalez-Bertolin B."/>
            <person name="Monzon S."/>
            <person name="Zaballos A."/>
            <person name="Jimenez P."/>
            <person name="Dekumyoy P."/>
            <person name="Varona S."/>
            <person name="Cuesta I."/>
            <person name="Sumanam S."/>
            <person name="Adisakwattana P."/>
            <person name="Gasser R.B."/>
            <person name="Hernandez-Gonzalez A."/>
            <person name="Young N.D."/>
            <person name="Perteguer M.J."/>
        </authorList>
    </citation>
    <scope>NUCLEOTIDE SEQUENCE [LARGE SCALE GENOMIC DNA]</scope>
    <source>
        <strain evidence="7">AL3</strain>
        <tissue evidence="7">Liver</tissue>
    </source>
</reference>
<dbReference type="Gene3D" id="3.15.10.10">
    <property type="entry name" value="Bactericidal permeability-increasing protein, domain 1"/>
    <property type="match status" value="1"/>
</dbReference>
<organism evidence="7 8">
    <name type="scientific">Gnathostoma spinigerum</name>
    <dbReference type="NCBI Taxonomy" id="75299"/>
    <lineage>
        <taxon>Eukaryota</taxon>
        <taxon>Metazoa</taxon>
        <taxon>Ecdysozoa</taxon>
        <taxon>Nematoda</taxon>
        <taxon>Chromadorea</taxon>
        <taxon>Rhabditida</taxon>
        <taxon>Spirurina</taxon>
        <taxon>Gnathostomatomorpha</taxon>
        <taxon>Gnathostomatoidea</taxon>
        <taxon>Gnathostomatidae</taxon>
        <taxon>Gnathostoma</taxon>
    </lineage>
</organism>
<name>A0ABD6EHU6_9BILA</name>
<feature type="signal peptide" evidence="4">
    <location>
        <begin position="1"/>
        <end position="22"/>
    </location>
</feature>
<protein>
    <submittedName>
        <fullName evidence="7">Uncharacterized protein</fullName>
    </submittedName>
</protein>
<keyword evidence="2" id="KW-1015">Disulfide bond</keyword>
<comment type="caution">
    <text evidence="7">The sequence shown here is derived from an EMBL/GenBank/DDBJ whole genome shotgun (WGS) entry which is preliminary data.</text>
</comment>
<sequence length="640" mass="71616">MIAGRLLTSSLLLFIGILNAFAQIELTLEPSPETTTPPAIVLEIPTDETFYFGGPDSADNTTWGRIPAGVYFRVSQKGIDYITSLAAEALPKLLEGSVLPTVEQPQIKIEKLTIEKFGDPQIKAKFVADSGIAANISLPQVMISAVYDASTFFTTYKGKFRADVQNLSIVMEVSIDRDEETKTNIIETPICNISADKVRVAFVGDMSTYLNLMRSLIEQTVIDVVGNELCRISIQIAQFFEQQKREILTTTPVPPPTTPQPTLTLRYADNFIPPYRRPATTSTPVSNEDEIYETSEEDKEDKDTDAAAAARFAAELCADEGDDSLFAKLGKTASQGSIGDDQSSERFNPLLTEGLWAPDLTLMYPPKFTKDDVVFGLDGGIVFYGKRAENVPRPAHLNISALGGKMVGFLISDYVPNTFFNHIYKNQLGTIKETFSVRNLPRFVKPIARILCSTCELKLVANLTDQPHMTINKDGVRLEIEGDVQIAFEGRRRDFKIVKANAKLEVTVRPYLQYSRVYGDVALTSVDVKLKDMGVRGMFANSFRKALNAIIPRRLWPKIKKRLRFALNQRGFKLPVMCGVVLEHPSMTYVNHGIVINTDFSFNVTSFVQKFKKHVRSEMERAKKKHSFNSNEEYDGFRYI</sequence>
<feature type="domain" description="Lipid-binding serum glycoprotein N-terminal" evidence="5">
    <location>
        <begin position="73"/>
        <end position="276"/>
    </location>
</feature>
<dbReference type="Proteomes" id="UP001608902">
    <property type="component" value="Unassembled WGS sequence"/>
</dbReference>
<dbReference type="SUPFAM" id="SSF55394">
    <property type="entry name" value="Bactericidal permeability-increasing protein, BPI"/>
    <property type="match status" value="2"/>
</dbReference>
<feature type="region of interest" description="Disordered" evidence="3">
    <location>
        <begin position="276"/>
        <end position="303"/>
    </location>
</feature>
<keyword evidence="8" id="KW-1185">Reference proteome</keyword>
<feature type="domain" description="Lipid-binding serum glycoprotein C-terminal" evidence="6">
    <location>
        <begin position="401"/>
        <end position="598"/>
    </location>
</feature>
<evidence type="ECO:0000256" key="4">
    <source>
        <dbReference type="SAM" id="SignalP"/>
    </source>
</evidence>